<name>A0A132NV73_GIAIN</name>
<feature type="region of interest" description="Disordered" evidence="1">
    <location>
        <begin position="82"/>
        <end position="206"/>
    </location>
</feature>
<evidence type="ECO:0000313" key="2">
    <source>
        <dbReference type="EMBL" id="KWX13978.1"/>
    </source>
</evidence>
<evidence type="ECO:0000313" key="3">
    <source>
        <dbReference type="Proteomes" id="UP000070089"/>
    </source>
</evidence>
<comment type="caution">
    <text evidence="2">The sequence shown here is derived from an EMBL/GenBank/DDBJ whole genome shotgun (WGS) entry which is preliminary data.</text>
</comment>
<organism evidence="2 3">
    <name type="scientific">Giardia duodenalis assemblage B</name>
    <dbReference type="NCBI Taxonomy" id="1394984"/>
    <lineage>
        <taxon>Eukaryota</taxon>
        <taxon>Metamonada</taxon>
        <taxon>Diplomonadida</taxon>
        <taxon>Hexamitidae</taxon>
        <taxon>Giardiinae</taxon>
        <taxon>Giardia</taxon>
    </lineage>
</organism>
<evidence type="ECO:0000256" key="1">
    <source>
        <dbReference type="SAM" id="MobiDB-lite"/>
    </source>
</evidence>
<dbReference type="AlphaFoldDB" id="A0A132NV73"/>
<protein>
    <submittedName>
        <fullName evidence="2">Uncharacterized protein</fullName>
    </submittedName>
</protein>
<feature type="compositionally biased region" description="Basic and acidic residues" evidence="1">
    <location>
        <begin position="88"/>
        <end position="97"/>
    </location>
</feature>
<reference evidence="2 3" key="1">
    <citation type="journal article" date="2015" name="Mol. Biochem. Parasitol.">
        <title>Identification of polymorphic genes for use in assemblage B genotyping assays through comparative genomics of multiple assemblage B Giardia duodenalis isolates.</title>
        <authorList>
            <person name="Wielinga C."/>
            <person name="Thompson R.C."/>
            <person name="Monis P."/>
            <person name="Ryan U."/>
        </authorList>
    </citation>
    <scope>NUCLEOTIDE SEQUENCE [LARGE SCALE GENOMIC DNA]</scope>
    <source>
        <strain evidence="2 3">BAH15c1</strain>
    </source>
</reference>
<gene>
    <name evidence="2" type="ORF">QR46_2057</name>
</gene>
<accession>A0A132NV73</accession>
<sequence length="400" mass="43945">MLQISYSATFLCIHPLKIKMTTNHTHTSKDGLNEYTDVYKPTIFTMDTLTSSYTPLKEPSERRSVRFSSIETAQPINKSSLITGLRASESRSTEKAPKIAQQRRAEGFSTVAQRPKSALAASGKRPIAESTDLSTMPDGGHYFPASSGSISDSKVSRISCANQPSQTSRSDDTRVDSSFSSTYAKVPRTSSARRNPLLDGPASQSNCTTRVQAEQEIPTSQFQVIKLLQAEYVLLLLRNERLQKYRAFCAFVYDLLTKTLRNKAAAIRIEVLRSTYTDLSQSLTAANTALQETSKRTLATVTPSVIKQLGALNDAVEACTATRLQDLSLVPANECTERLSELIEAINEFLEHVSPIEADVAVGSTWRIDAGLISSLCRSTARLQALVYEAAILGHRKKHS</sequence>
<dbReference type="VEuPathDB" id="GiardiaDB:QR46_2057"/>
<dbReference type="EMBL" id="JXTI01000049">
    <property type="protein sequence ID" value="KWX13978.1"/>
    <property type="molecule type" value="Genomic_DNA"/>
</dbReference>
<dbReference type="OrthoDB" id="10259329at2759"/>
<dbReference type="Proteomes" id="UP000070089">
    <property type="component" value="Unassembled WGS sequence"/>
</dbReference>
<proteinExistence type="predicted"/>